<proteinExistence type="predicted"/>
<dbReference type="RefSeq" id="WP_090603421.1">
    <property type="nucleotide sequence ID" value="NZ_FNZR01000002.1"/>
</dbReference>
<dbReference type="GO" id="GO:0003677">
    <property type="term" value="F:DNA binding"/>
    <property type="evidence" value="ECO:0007669"/>
    <property type="project" value="InterPro"/>
</dbReference>
<dbReference type="EMBL" id="FNZR01000002">
    <property type="protein sequence ID" value="SEK63938.1"/>
    <property type="molecule type" value="Genomic_DNA"/>
</dbReference>
<dbReference type="SUPFAM" id="SSF47413">
    <property type="entry name" value="lambda repressor-like DNA-binding domains"/>
    <property type="match status" value="1"/>
</dbReference>
<evidence type="ECO:0000313" key="4">
    <source>
        <dbReference type="Proteomes" id="UP000198916"/>
    </source>
</evidence>
<protein>
    <submittedName>
        <fullName evidence="3">Helix-turn-helix</fullName>
    </submittedName>
</protein>
<dbReference type="OrthoDB" id="959646at2"/>
<evidence type="ECO:0000256" key="1">
    <source>
        <dbReference type="SAM" id="Coils"/>
    </source>
</evidence>
<dbReference type="Gene3D" id="1.10.260.40">
    <property type="entry name" value="lambda repressor-like DNA-binding domains"/>
    <property type="match status" value="1"/>
</dbReference>
<dbReference type="SMART" id="SM00530">
    <property type="entry name" value="HTH_XRE"/>
    <property type="match status" value="1"/>
</dbReference>
<feature type="domain" description="HTH cro/C1-type" evidence="2">
    <location>
        <begin position="13"/>
        <end position="67"/>
    </location>
</feature>
<dbReference type="InterPro" id="IPR001387">
    <property type="entry name" value="Cro/C1-type_HTH"/>
</dbReference>
<name>A0A1H7INE5_9SPHI</name>
<organism evidence="3 4">
    <name type="scientific">Parapedobacter koreensis</name>
    <dbReference type="NCBI Taxonomy" id="332977"/>
    <lineage>
        <taxon>Bacteria</taxon>
        <taxon>Pseudomonadati</taxon>
        <taxon>Bacteroidota</taxon>
        <taxon>Sphingobacteriia</taxon>
        <taxon>Sphingobacteriales</taxon>
        <taxon>Sphingobacteriaceae</taxon>
        <taxon>Parapedobacter</taxon>
    </lineage>
</organism>
<feature type="coiled-coil region" evidence="1">
    <location>
        <begin position="92"/>
        <end position="126"/>
    </location>
</feature>
<evidence type="ECO:0000259" key="2">
    <source>
        <dbReference type="PROSITE" id="PS50943"/>
    </source>
</evidence>
<keyword evidence="4" id="KW-1185">Reference proteome</keyword>
<dbReference type="PROSITE" id="PS50943">
    <property type="entry name" value="HTH_CROC1"/>
    <property type="match status" value="1"/>
</dbReference>
<dbReference type="AlphaFoldDB" id="A0A1H7INE5"/>
<evidence type="ECO:0000313" key="3">
    <source>
        <dbReference type="EMBL" id="SEK63938.1"/>
    </source>
</evidence>
<keyword evidence="1" id="KW-0175">Coiled coil</keyword>
<accession>A0A1H7INE5</accession>
<dbReference type="Pfam" id="PF01381">
    <property type="entry name" value="HTH_3"/>
    <property type="match status" value="1"/>
</dbReference>
<sequence length="129" mass="14971">MVKQLKHIICTNLSRIRAARRYSQREVAAVLSIKQPSYRNMEVGITYISAIHLALLADFYRIPIQDFYQSEMELDAGISSSKEQTERLKEQLQNSKVLLGVYEKRIEELEAKVRRKDTKIESLLARSTL</sequence>
<dbReference type="Proteomes" id="UP000198916">
    <property type="component" value="Unassembled WGS sequence"/>
</dbReference>
<gene>
    <name evidence="3" type="ORF">SAMN05421740_102304</name>
</gene>
<dbReference type="CDD" id="cd00093">
    <property type="entry name" value="HTH_XRE"/>
    <property type="match status" value="1"/>
</dbReference>
<reference evidence="4" key="1">
    <citation type="submission" date="2016-10" db="EMBL/GenBank/DDBJ databases">
        <authorList>
            <person name="Varghese N."/>
            <person name="Submissions S."/>
        </authorList>
    </citation>
    <scope>NUCLEOTIDE SEQUENCE [LARGE SCALE GENOMIC DNA]</scope>
    <source>
        <strain evidence="4">Jip14</strain>
    </source>
</reference>
<dbReference type="STRING" id="332977.SAMN05421740_102304"/>
<dbReference type="InterPro" id="IPR010982">
    <property type="entry name" value="Lambda_DNA-bd_dom_sf"/>
</dbReference>